<evidence type="ECO:0000313" key="3">
    <source>
        <dbReference type="Proteomes" id="UP000245119"/>
    </source>
</evidence>
<proteinExistence type="predicted"/>
<name>A0A2T7NT99_POMCA</name>
<sequence>MPPYLACAANNSESKQSSTRLLDCDGVEIARVEFIAPQRPKKHIRHPRTEVGLAYVTPEKRLLEMTSTCTSPRLPGARHTCSPSAQWAQQRVQ</sequence>
<comment type="caution">
    <text evidence="2">The sequence shown here is derived from an EMBL/GenBank/DDBJ whole genome shotgun (WGS) entry which is preliminary data.</text>
</comment>
<feature type="region of interest" description="Disordered" evidence="1">
    <location>
        <begin position="73"/>
        <end position="93"/>
    </location>
</feature>
<keyword evidence="3" id="KW-1185">Reference proteome</keyword>
<gene>
    <name evidence="2" type="ORF">C0Q70_14873</name>
</gene>
<accession>A0A2T7NT99</accession>
<evidence type="ECO:0000313" key="2">
    <source>
        <dbReference type="EMBL" id="PVD24391.1"/>
    </source>
</evidence>
<dbReference type="AlphaFoldDB" id="A0A2T7NT99"/>
<organism evidence="2 3">
    <name type="scientific">Pomacea canaliculata</name>
    <name type="common">Golden apple snail</name>
    <dbReference type="NCBI Taxonomy" id="400727"/>
    <lineage>
        <taxon>Eukaryota</taxon>
        <taxon>Metazoa</taxon>
        <taxon>Spiralia</taxon>
        <taxon>Lophotrochozoa</taxon>
        <taxon>Mollusca</taxon>
        <taxon>Gastropoda</taxon>
        <taxon>Caenogastropoda</taxon>
        <taxon>Architaenioglossa</taxon>
        <taxon>Ampullarioidea</taxon>
        <taxon>Ampullariidae</taxon>
        <taxon>Pomacea</taxon>
    </lineage>
</organism>
<reference evidence="2 3" key="1">
    <citation type="submission" date="2018-04" db="EMBL/GenBank/DDBJ databases">
        <title>The genome of golden apple snail Pomacea canaliculata provides insight into stress tolerance and invasive adaptation.</title>
        <authorList>
            <person name="Liu C."/>
            <person name="Liu B."/>
            <person name="Ren Y."/>
            <person name="Zhang Y."/>
            <person name="Wang H."/>
            <person name="Li S."/>
            <person name="Jiang F."/>
            <person name="Yin L."/>
            <person name="Zhang G."/>
            <person name="Qian W."/>
            <person name="Fan W."/>
        </authorList>
    </citation>
    <scope>NUCLEOTIDE SEQUENCE [LARGE SCALE GENOMIC DNA]</scope>
    <source>
        <strain evidence="2">SZHN2017</strain>
        <tissue evidence="2">Muscle</tissue>
    </source>
</reference>
<feature type="compositionally biased region" description="Polar residues" evidence="1">
    <location>
        <begin position="81"/>
        <end position="93"/>
    </location>
</feature>
<dbReference type="EMBL" id="PZQS01000009">
    <property type="protein sequence ID" value="PVD24391.1"/>
    <property type="molecule type" value="Genomic_DNA"/>
</dbReference>
<dbReference type="Proteomes" id="UP000245119">
    <property type="component" value="Linkage Group LG9"/>
</dbReference>
<protein>
    <submittedName>
        <fullName evidence="2">Uncharacterized protein</fullName>
    </submittedName>
</protein>
<evidence type="ECO:0000256" key="1">
    <source>
        <dbReference type="SAM" id="MobiDB-lite"/>
    </source>
</evidence>